<dbReference type="Proteomes" id="UP001066276">
    <property type="component" value="Chromosome 1_2"/>
</dbReference>
<comment type="caution">
    <text evidence="1">The sequence shown here is derived from an EMBL/GenBank/DDBJ whole genome shotgun (WGS) entry which is preliminary data.</text>
</comment>
<proteinExistence type="predicted"/>
<accession>A0AAV7W4S7</accession>
<dbReference type="EMBL" id="JANPWB010000002">
    <property type="protein sequence ID" value="KAJ1207746.1"/>
    <property type="molecule type" value="Genomic_DNA"/>
</dbReference>
<protein>
    <submittedName>
        <fullName evidence="1">Uncharacterized protein</fullName>
    </submittedName>
</protein>
<evidence type="ECO:0000313" key="1">
    <source>
        <dbReference type="EMBL" id="KAJ1207746.1"/>
    </source>
</evidence>
<sequence>MLSPVIRAVAEESAAPTQLPLGPQICWGADLPFCTRLQTRGLHTGHSAALGEPVRPVRAMESAAVSCVALQPPLGLQAMMRRQDLQHRVDAVATEMGQLCDDQRKLKARITQAESVLEGLQPTVSELEGQFRSHMAKIHELENRTEDSKGLSCCNNLRIVGFTKGVEGLESVLFFQT</sequence>
<evidence type="ECO:0000313" key="2">
    <source>
        <dbReference type="Proteomes" id="UP001066276"/>
    </source>
</evidence>
<organism evidence="1 2">
    <name type="scientific">Pleurodeles waltl</name>
    <name type="common">Iberian ribbed newt</name>
    <dbReference type="NCBI Taxonomy" id="8319"/>
    <lineage>
        <taxon>Eukaryota</taxon>
        <taxon>Metazoa</taxon>
        <taxon>Chordata</taxon>
        <taxon>Craniata</taxon>
        <taxon>Vertebrata</taxon>
        <taxon>Euteleostomi</taxon>
        <taxon>Amphibia</taxon>
        <taxon>Batrachia</taxon>
        <taxon>Caudata</taxon>
        <taxon>Salamandroidea</taxon>
        <taxon>Salamandridae</taxon>
        <taxon>Pleurodelinae</taxon>
        <taxon>Pleurodeles</taxon>
    </lineage>
</organism>
<name>A0AAV7W4S7_PLEWA</name>
<reference evidence="1" key="1">
    <citation type="journal article" date="2022" name="bioRxiv">
        <title>Sequencing and chromosome-scale assembly of the giantPleurodeles waltlgenome.</title>
        <authorList>
            <person name="Brown T."/>
            <person name="Elewa A."/>
            <person name="Iarovenko S."/>
            <person name="Subramanian E."/>
            <person name="Araus A.J."/>
            <person name="Petzold A."/>
            <person name="Susuki M."/>
            <person name="Suzuki K.-i.T."/>
            <person name="Hayashi T."/>
            <person name="Toyoda A."/>
            <person name="Oliveira C."/>
            <person name="Osipova E."/>
            <person name="Leigh N.D."/>
            <person name="Simon A."/>
            <person name="Yun M.H."/>
        </authorList>
    </citation>
    <scope>NUCLEOTIDE SEQUENCE</scope>
    <source>
        <strain evidence="1">20211129_DDA</strain>
        <tissue evidence="1">Liver</tissue>
    </source>
</reference>
<dbReference type="AlphaFoldDB" id="A0AAV7W4S7"/>
<gene>
    <name evidence="1" type="ORF">NDU88_003136</name>
</gene>
<keyword evidence="2" id="KW-1185">Reference proteome</keyword>